<organism evidence="2 3">
    <name type="scientific">Pseudohalocynthiibacter aestuariivivens</name>
    <dbReference type="NCBI Taxonomy" id="1591409"/>
    <lineage>
        <taxon>Bacteria</taxon>
        <taxon>Pseudomonadati</taxon>
        <taxon>Pseudomonadota</taxon>
        <taxon>Alphaproteobacteria</taxon>
        <taxon>Rhodobacterales</taxon>
        <taxon>Paracoccaceae</taxon>
        <taxon>Pseudohalocynthiibacter</taxon>
    </lineage>
</organism>
<feature type="domain" description="Hedgehog/Intein (Hint)" evidence="1">
    <location>
        <begin position="119"/>
        <end position="268"/>
    </location>
</feature>
<keyword evidence="3" id="KW-1185">Reference proteome</keyword>
<dbReference type="SUPFAM" id="SSF51294">
    <property type="entry name" value="Hedgehog/intein (Hint) domain"/>
    <property type="match status" value="1"/>
</dbReference>
<reference evidence="2 3" key="1">
    <citation type="submission" date="2024-09" db="EMBL/GenBank/DDBJ databases">
        <authorList>
            <person name="Sun Q."/>
            <person name="Mori K."/>
        </authorList>
    </citation>
    <scope>NUCLEOTIDE SEQUENCE [LARGE SCALE GENOMIC DNA]</scope>
    <source>
        <strain evidence="2 3">CECT 8726</strain>
    </source>
</reference>
<dbReference type="Pfam" id="PF13403">
    <property type="entry name" value="Hint_2"/>
    <property type="match status" value="1"/>
</dbReference>
<dbReference type="RefSeq" id="WP_213887449.1">
    <property type="nucleotide sequence ID" value="NZ_JAGFNU010000001.1"/>
</dbReference>
<dbReference type="InterPro" id="IPR036844">
    <property type="entry name" value="Hint_dom_sf"/>
</dbReference>
<dbReference type="InterPro" id="IPR028992">
    <property type="entry name" value="Hedgehog/Intein_dom"/>
</dbReference>
<dbReference type="Proteomes" id="UP001589683">
    <property type="component" value="Unassembled WGS sequence"/>
</dbReference>
<name>A0ABV5JB34_9RHOB</name>
<accession>A0ABV5JB34</accession>
<evidence type="ECO:0000259" key="1">
    <source>
        <dbReference type="Pfam" id="PF13403"/>
    </source>
</evidence>
<proteinExistence type="predicted"/>
<comment type="caution">
    <text evidence="2">The sequence shown here is derived from an EMBL/GenBank/DDBJ whole genome shotgun (WGS) entry which is preliminary data.</text>
</comment>
<evidence type="ECO:0000313" key="2">
    <source>
        <dbReference type="EMBL" id="MFB9230662.1"/>
    </source>
</evidence>
<dbReference type="EMBL" id="JBHMEA010000007">
    <property type="protein sequence ID" value="MFB9230662.1"/>
    <property type="molecule type" value="Genomic_DNA"/>
</dbReference>
<protein>
    <submittedName>
        <fullName evidence="2">Hint domain-containing protein</fullName>
    </submittedName>
</protein>
<sequence>MSEHLLTVFQFNGPLGTPPSVTSGKVESDIGGAQNGILEDNDGILGNDDDGVSTFRGAPIDFLGHGTFKFDGPTGTESIPVIMFEAGGLTFMFFPDGPPVITDGTQYTLNLSSTDPVPICFAEGTKIRTPFADVPIESLSAGDWVITPQRKIHQIKWIGSFEVTIPMGLSDVFEKRLPVRIEADALGKGKPYDTLYLSQQHRVMLDGLDVSMMTGHDAALAPAVLLTEANNGVNIDRSVRRIRYYHILCSEHVVLVANGLPCESLLPGEVALNGFDEKTWEEILEACPELGDPENRKAYLPVKPVLKGFEVRALRRRKRPIGYYSPKAKKANIFRELAHARQS</sequence>
<evidence type="ECO:0000313" key="3">
    <source>
        <dbReference type="Proteomes" id="UP001589683"/>
    </source>
</evidence>
<gene>
    <name evidence="2" type="ORF">ACFFUT_02535</name>
</gene>